<evidence type="ECO:0000313" key="2">
    <source>
        <dbReference type="Proteomes" id="UP000239549"/>
    </source>
</evidence>
<dbReference type="EMBL" id="BFAV01000130">
    <property type="protein sequence ID" value="GBF34179.1"/>
    <property type="molecule type" value="Genomic_DNA"/>
</dbReference>
<dbReference type="RefSeq" id="WP_165792121.1">
    <property type="nucleotide sequence ID" value="NZ_BFAV01000130.1"/>
</dbReference>
<protein>
    <submittedName>
        <fullName evidence="1">Uncharacterized protein</fullName>
    </submittedName>
</protein>
<gene>
    <name evidence="1" type="ORF">DCCM_3291</name>
</gene>
<reference evidence="2" key="1">
    <citation type="submission" date="2018-02" db="EMBL/GenBank/DDBJ databases">
        <title>Genome sequence of Desulfocucumis palustris strain NAW-5.</title>
        <authorList>
            <person name="Watanabe M."/>
            <person name="Kojima H."/>
            <person name="Fukui M."/>
        </authorList>
    </citation>
    <scope>NUCLEOTIDE SEQUENCE [LARGE SCALE GENOMIC DNA]</scope>
    <source>
        <strain evidence="2">NAW-5</strain>
    </source>
</reference>
<organism evidence="1 2">
    <name type="scientific">Desulfocucumis palustris</name>
    <dbReference type="NCBI Taxonomy" id="1898651"/>
    <lineage>
        <taxon>Bacteria</taxon>
        <taxon>Bacillati</taxon>
        <taxon>Bacillota</taxon>
        <taxon>Clostridia</taxon>
        <taxon>Eubacteriales</taxon>
        <taxon>Desulfocucumaceae</taxon>
        <taxon>Desulfocucumis</taxon>
    </lineage>
</organism>
<comment type="caution">
    <text evidence="1">The sequence shown here is derived from an EMBL/GenBank/DDBJ whole genome shotgun (WGS) entry which is preliminary data.</text>
</comment>
<proteinExistence type="predicted"/>
<keyword evidence="2" id="KW-1185">Reference proteome</keyword>
<sequence length="50" mass="5719">MLVEVEPGSVRVSKLLSTYTGHYLISGYKPGNIMDIYRLSREKCNSGWRI</sequence>
<evidence type="ECO:0000313" key="1">
    <source>
        <dbReference type="EMBL" id="GBF34179.1"/>
    </source>
</evidence>
<accession>A0A2L2XCW1</accession>
<name>A0A2L2XCW1_9FIRM</name>
<dbReference type="Proteomes" id="UP000239549">
    <property type="component" value="Unassembled WGS sequence"/>
</dbReference>
<dbReference type="AlphaFoldDB" id="A0A2L2XCW1"/>